<gene>
    <name evidence="1" type="ORF">SI7747_06007508</name>
    <name evidence="2" type="ORF">SI8410_06008143</name>
</gene>
<dbReference type="AlphaFoldDB" id="A0A7I8IU86"/>
<keyword evidence="3" id="KW-1185">Reference proteome</keyword>
<dbReference type="Proteomes" id="UP000663760">
    <property type="component" value="Chromosome 6"/>
</dbReference>
<evidence type="ECO:0000313" key="1">
    <source>
        <dbReference type="EMBL" id="CAA2621405.1"/>
    </source>
</evidence>
<dbReference type="EMBL" id="LR743593">
    <property type="protein sequence ID" value="CAA2621405.1"/>
    <property type="molecule type" value="Genomic_DNA"/>
</dbReference>
<accession>A0A7I8IU86</accession>
<proteinExistence type="predicted"/>
<name>A0A7I8IU86_SPIIN</name>
<dbReference type="EMBL" id="LR746269">
    <property type="protein sequence ID" value="CAA7397478.1"/>
    <property type="molecule type" value="Genomic_DNA"/>
</dbReference>
<reference evidence="1" key="1">
    <citation type="submission" date="2019-12" db="EMBL/GenBank/DDBJ databases">
        <authorList>
            <person name="Scholz U."/>
            <person name="Mascher M."/>
            <person name="Fiebig A."/>
        </authorList>
    </citation>
    <scope>NUCLEOTIDE SEQUENCE</scope>
</reference>
<evidence type="ECO:0000313" key="2">
    <source>
        <dbReference type="EMBL" id="CAA7397478.1"/>
    </source>
</evidence>
<evidence type="ECO:0000313" key="3">
    <source>
        <dbReference type="Proteomes" id="UP000663760"/>
    </source>
</evidence>
<protein>
    <submittedName>
        <fullName evidence="1">Uncharacterized protein</fullName>
    </submittedName>
</protein>
<sequence>METEGRLGTSGTQGQRIARLVEQQETTPRVVETLMEQWQTESGHLQEEAIQLSLREEHDWVAIEALSTKLNEEIWLLYD</sequence>
<organism evidence="1">
    <name type="scientific">Spirodela intermedia</name>
    <name type="common">Intermediate duckweed</name>
    <dbReference type="NCBI Taxonomy" id="51605"/>
    <lineage>
        <taxon>Eukaryota</taxon>
        <taxon>Viridiplantae</taxon>
        <taxon>Streptophyta</taxon>
        <taxon>Embryophyta</taxon>
        <taxon>Tracheophyta</taxon>
        <taxon>Spermatophyta</taxon>
        <taxon>Magnoliopsida</taxon>
        <taxon>Liliopsida</taxon>
        <taxon>Araceae</taxon>
        <taxon>Lemnoideae</taxon>
        <taxon>Spirodela</taxon>
    </lineage>
</organism>